<evidence type="ECO:0000313" key="6">
    <source>
        <dbReference type="EMBL" id="KAJ5255929.1"/>
    </source>
</evidence>
<evidence type="ECO:0000256" key="3">
    <source>
        <dbReference type="ARBA" id="ARBA00023015"/>
    </source>
</evidence>
<name>A0ABQ8W5J6_PENCH</name>
<protein>
    <submittedName>
        <fullName evidence="6">Uncharacterized protein</fullName>
    </submittedName>
</protein>
<keyword evidence="1" id="KW-0479">Metal-binding</keyword>
<keyword evidence="4" id="KW-0804">Transcription</keyword>
<gene>
    <name evidence="6" type="ORF">N7505_011080</name>
</gene>
<keyword evidence="2" id="KW-0862">Zinc</keyword>
<keyword evidence="5" id="KW-0539">Nucleus</keyword>
<keyword evidence="7" id="KW-1185">Reference proteome</keyword>
<sequence length="241" mass="26222">MVDLSFLESYNARAPFEYEAATASTLAPSVEAAENEVTQADHAAREERLCSSPDGGLFLCPKIMALGGETRPDKPLKSLRNLDMGPGPDNCLDLASQDKILSIVLSQMPLPFSLNAASFPSPELLDRLILYFLSVPFSSAGAWIYRSTFIPKQSRSEFVLAMAAAGAVLTPDSALRKLGFAMQEVVRHRLPAIFEADNTLIRDFGLHQHGGPDAHEPPQVENIVHCSEAARGDYMVPADKH</sequence>
<dbReference type="PANTHER" id="PTHR47660:SF7">
    <property type="entry name" value="TRANSCRIPTION FACTOR WITH C2H2 AND ZN(2)-CYS(6) DNA BINDING DOMAIN (EUROFUNG)"/>
    <property type="match status" value="1"/>
</dbReference>
<reference evidence="6 7" key="1">
    <citation type="journal article" date="2023" name="IMA Fungus">
        <title>Comparative genomic study of the Penicillium genus elucidates a diverse pangenome and 15 lateral gene transfer events.</title>
        <authorList>
            <person name="Petersen C."/>
            <person name="Sorensen T."/>
            <person name="Nielsen M.R."/>
            <person name="Sondergaard T.E."/>
            <person name="Sorensen J.L."/>
            <person name="Fitzpatrick D.A."/>
            <person name="Frisvad J.C."/>
            <person name="Nielsen K.L."/>
        </authorList>
    </citation>
    <scope>NUCLEOTIDE SEQUENCE [LARGE SCALE GENOMIC DNA]</scope>
    <source>
        <strain evidence="6 7">IBT 3361</strain>
    </source>
</reference>
<comment type="caution">
    <text evidence="6">The sequence shown here is derived from an EMBL/GenBank/DDBJ whole genome shotgun (WGS) entry which is preliminary data.</text>
</comment>
<keyword evidence="3" id="KW-0805">Transcription regulation</keyword>
<dbReference type="PANTHER" id="PTHR47660">
    <property type="entry name" value="TRANSCRIPTION FACTOR WITH C2H2 AND ZN(2)-CYS(6) DNA BINDING DOMAIN (EUROFUNG)-RELATED-RELATED"/>
    <property type="match status" value="1"/>
</dbReference>
<evidence type="ECO:0000313" key="7">
    <source>
        <dbReference type="Proteomes" id="UP001220256"/>
    </source>
</evidence>
<organism evidence="6 7">
    <name type="scientific">Penicillium chrysogenum</name>
    <name type="common">Penicillium notatum</name>
    <dbReference type="NCBI Taxonomy" id="5076"/>
    <lineage>
        <taxon>Eukaryota</taxon>
        <taxon>Fungi</taxon>
        <taxon>Dikarya</taxon>
        <taxon>Ascomycota</taxon>
        <taxon>Pezizomycotina</taxon>
        <taxon>Eurotiomycetes</taxon>
        <taxon>Eurotiomycetidae</taxon>
        <taxon>Eurotiales</taxon>
        <taxon>Aspergillaceae</taxon>
        <taxon>Penicillium</taxon>
        <taxon>Penicillium chrysogenum species complex</taxon>
    </lineage>
</organism>
<proteinExistence type="predicted"/>
<evidence type="ECO:0000256" key="5">
    <source>
        <dbReference type="ARBA" id="ARBA00023242"/>
    </source>
</evidence>
<accession>A0ABQ8W5J6</accession>
<dbReference type="Proteomes" id="UP001220256">
    <property type="component" value="Unassembled WGS sequence"/>
</dbReference>
<evidence type="ECO:0000256" key="1">
    <source>
        <dbReference type="ARBA" id="ARBA00022723"/>
    </source>
</evidence>
<evidence type="ECO:0000256" key="2">
    <source>
        <dbReference type="ARBA" id="ARBA00022833"/>
    </source>
</evidence>
<evidence type="ECO:0000256" key="4">
    <source>
        <dbReference type="ARBA" id="ARBA00023163"/>
    </source>
</evidence>
<dbReference type="EMBL" id="JAPVEB010000010">
    <property type="protein sequence ID" value="KAJ5255929.1"/>
    <property type="molecule type" value="Genomic_DNA"/>
</dbReference>